<dbReference type="InterPro" id="IPR029044">
    <property type="entry name" value="Nucleotide-diphossugar_trans"/>
</dbReference>
<feature type="domain" description="Glycosyltransferase 2-like" evidence="1">
    <location>
        <begin position="5"/>
        <end position="141"/>
    </location>
</feature>
<dbReference type="OrthoDB" id="9815923at2"/>
<dbReference type="InterPro" id="IPR011990">
    <property type="entry name" value="TPR-like_helical_dom_sf"/>
</dbReference>
<gene>
    <name evidence="2" type="ORF">SAMN04489758_11525</name>
</gene>
<evidence type="ECO:0000313" key="2">
    <source>
        <dbReference type="EMBL" id="SET50431.1"/>
    </source>
</evidence>
<reference evidence="3" key="1">
    <citation type="submission" date="2016-10" db="EMBL/GenBank/DDBJ databases">
        <authorList>
            <person name="Varghese N."/>
            <person name="Submissions S."/>
        </authorList>
    </citation>
    <scope>NUCLEOTIDE SEQUENCE [LARGE SCALE GENOMIC DNA]</scope>
    <source>
        <strain evidence="3">DSM 1551</strain>
    </source>
</reference>
<dbReference type="PANTHER" id="PTHR43630">
    <property type="entry name" value="POLY-BETA-1,6-N-ACETYL-D-GLUCOSAMINE SYNTHASE"/>
    <property type="match status" value="1"/>
</dbReference>
<proteinExistence type="predicted"/>
<sequence>MITISLCMIVKDEEDVLERALKSVEGIADEIIIVDTGSTDQTKKIALKYTDKVYDFVWCDDFAKARNYSFSKATMDYCMWLDADDIISEENREDLINLKKTLSNDTSVVMLKYNAEFDHNNKPTFTYYRERLLRRKDNFKWEGFIHEVISPRGKILYSDIAITHSKIKSSDANRNLRIFREKLNQGIVFTPREIFYYARELFYHQLYHEAIAEFKRFLNTKRGWVENNISACQFLGYCYHNIGDMQEAISWLLKSLCYDLPRAEVCCDLGKYFFELKQYEQSIYWSAVALSCERDDTSGAFVSPDCYNYIPYMQLCLCYDKLSNYETAEHYNELAGKCKPNDHAYLHNKLYFNRISKNSLGN</sequence>
<dbReference type="GO" id="GO:0016740">
    <property type="term" value="F:transferase activity"/>
    <property type="evidence" value="ECO:0007669"/>
    <property type="project" value="UniProtKB-KW"/>
</dbReference>
<evidence type="ECO:0000313" key="3">
    <source>
        <dbReference type="Proteomes" id="UP000198558"/>
    </source>
</evidence>
<accession>A0A1I0EY29</accession>
<dbReference type="Gene3D" id="3.90.550.10">
    <property type="entry name" value="Spore Coat Polysaccharide Biosynthesis Protein SpsA, Chain A"/>
    <property type="match status" value="1"/>
</dbReference>
<dbReference type="GeneID" id="78288427"/>
<keyword evidence="2" id="KW-0808">Transferase</keyword>
<protein>
    <submittedName>
        <fullName evidence="2">Glycosyltransferase involved in cell wall bisynthesis</fullName>
    </submittedName>
</protein>
<dbReference type="EMBL" id="FOIN01000015">
    <property type="protein sequence ID" value="SET50431.1"/>
    <property type="molecule type" value="Genomic_DNA"/>
</dbReference>
<dbReference type="Gene3D" id="1.25.40.10">
    <property type="entry name" value="Tetratricopeptide repeat domain"/>
    <property type="match status" value="2"/>
</dbReference>
<dbReference type="SUPFAM" id="SSF81901">
    <property type="entry name" value="HCP-like"/>
    <property type="match status" value="1"/>
</dbReference>
<dbReference type="AlphaFoldDB" id="A0A1I0EY29"/>
<dbReference type="Pfam" id="PF13181">
    <property type="entry name" value="TPR_8"/>
    <property type="match status" value="1"/>
</dbReference>
<dbReference type="CDD" id="cd02511">
    <property type="entry name" value="Beta4Glucosyltransferase"/>
    <property type="match status" value="1"/>
</dbReference>
<dbReference type="RefSeq" id="WP_092353918.1">
    <property type="nucleotide sequence ID" value="NZ_CANSQN010000061.1"/>
</dbReference>
<dbReference type="SUPFAM" id="SSF53448">
    <property type="entry name" value="Nucleotide-diphospho-sugar transferases"/>
    <property type="match status" value="1"/>
</dbReference>
<evidence type="ECO:0000259" key="1">
    <source>
        <dbReference type="Pfam" id="PF00535"/>
    </source>
</evidence>
<dbReference type="InterPro" id="IPR019734">
    <property type="entry name" value="TPR_rpt"/>
</dbReference>
<dbReference type="Proteomes" id="UP000198558">
    <property type="component" value="Unassembled WGS sequence"/>
</dbReference>
<dbReference type="Pfam" id="PF00535">
    <property type="entry name" value="Glycos_transf_2"/>
    <property type="match status" value="1"/>
</dbReference>
<organism evidence="2 3">
    <name type="scientific">Thomasclavelia cocleata</name>
    <dbReference type="NCBI Taxonomy" id="69824"/>
    <lineage>
        <taxon>Bacteria</taxon>
        <taxon>Bacillati</taxon>
        <taxon>Bacillota</taxon>
        <taxon>Erysipelotrichia</taxon>
        <taxon>Erysipelotrichales</taxon>
        <taxon>Coprobacillaceae</taxon>
        <taxon>Thomasclavelia</taxon>
    </lineage>
</organism>
<keyword evidence="3" id="KW-1185">Reference proteome</keyword>
<dbReference type="PANTHER" id="PTHR43630:SF2">
    <property type="entry name" value="GLYCOSYLTRANSFERASE"/>
    <property type="match status" value="1"/>
</dbReference>
<name>A0A1I0EY29_9FIRM</name>
<dbReference type="InterPro" id="IPR001173">
    <property type="entry name" value="Glyco_trans_2-like"/>
</dbReference>